<evidence type="ECO:0000313" key="2">
    <source>
        <dbReference type="Proteomes" id="UP000198992"/>
    </source>
</evidence>
<evidence type="ECO:0000313" key="1">
    <source>
        <dbReference type="EMBL" id="SEC26938.1"/>
    </source>
</evidence>
<organism evidence="1 2">
    <name type="scientific">Bradyrhizobium erythrophlei</name>
    <dbReference type="NCBI Taxonomy" id="1437360"/>
    <lineage>
        <taxon>Bacteria</taxon>
        <taxon>Pseudomonadati</taxon>
        <taxon>Pseudomonadota</taxon>
        <taxon>Alphaproteobacteria</taxon>
        <taxon>Hyphomicrobiales</taxon>
        <taxon>Nitrobacteraceae</taxon>
        <taxon>Bradyrhizobium</taxon>
    </lineage>
</organism>
<dbReference type="EMBL" id="FNTH01000001">
    <property type="protein sequence ID" value="SEC26938.1"/>
    <property type="molecule type" value="Genomic_DNA"/>
</dbReference>
<protein>
    <submittedName>
        <fullName evidence="1">Uncharacterized protein</fullName>
    </submittedName>
</protein>
<gene>
    <name evidence="1" type="ORF">SAMN05444164_1429</name>
</gene>
<name>A0A1H4R541_9BRAD</name>
<proteinExistence type="predicted"/>
<reference evidence="1 2" key="1">
    <citation type="submission" date="2016-10" db="EMBL/GenBank/DDBJ databases">
        <authorList>
            <person name="de Groot N.N."/>
        </authorList>
    </citation>
    <scope>NUCLEOTIDE SEQUENCE [LARGE SCALE GENOMIC DNA]</scope>
    <source>
        <strain evidence="1 2">MT12</strain>
    </source>
</reference>
<dbReference type="RefSeq" id="WP_276327614.1">
    <property type="nucleotide sequence ID" value="NZ_FNTH01000001.1"/>
</dbReference>
<dbReference type="Proteomes" id="UP000198992">
    <property type="component" value="Unassembled WGS sequence"/>
</dbReference>
<accession>A0A1H4R541</accession>
<dbReference type="AlphaFoldDB" id="A0A1H4R541"/>
<sequence>MAEFIINLIADVITDIWTLQCLARWRRKREGPRRTASEQRSN</sequence>